<evidence type="ECO:0000313" key="11">
    <source>
        <dbReference type="EMBL" id="PYI06080.1"/>
    </source>
</evidence>
<feature type="compositionally biased region" description="Pro residues" evidence="8">
    <location>
        <begin position="89"/>
        <end position="113"/>
    </location>
</feature>
<dbReference type="InterPro" id="IPR034732">
    <property type="entry name" value="EPHD"/>
</dbReference>
<feature type="region of interest" description="Disordered" evidence="8">
    <location>
        <begin position="171"/>
        <end position="258"/>
    </location>
</feature>
<dbReference type="Pfam" id="PF10513">
    <property type="entry name" value="EPL1"/>
    <property type="match status" value="1"/>
</dbReference>
<evidence type="ECO:0000256" key="6">
    <source>
        <dbReference type="ARBA" id="ARBA00023242"/>
    </source>
</evidence>
<evidence type="ECO:0000256" key="3">
    <source>
        <dbReference type="ARBA" id="ARBA00022737"/>
    </source>
</evidence>
<dbReference type="GO" id="GO:0008270">
    <property type="term" value="F:zinc ion binding"/>
    <property type="evidence" value="ECO:0007669"/>
    <property type="project" value="UniProtKB-KW"/>
</dbReference>
<feature type="domain" description="PHD-type" evidence="9">
    <location>
        <begin position="417"/>
        <end position="467"/>
    </location>
</feature>
<dbReference type="GO" id="GO:0006357">
    <property type="term" value="P:regulation of transcription by RNA polymerase II"/>
    <property type="evidence" value="ECO:0007669"/>
    <property type="project" value="TreeGrafter"/>
</dbReference>
<dbReference type="InterPro" id="IPR019542">
    <property type="entry name" value="Enhancer_polycomb-like_N"/>
</dbReference>
<evidence type="ECO:0000259" key="10">
    <source>
        <dbReference type="PROSITE" id="PS51805"/>
    </source>
</evidence>
<feature type="compositionally biased region" description="Basic residues" evidence="8">
    <location>
        <begin position="1163"/>
        <end position="1175"/>
    </location>
</feature>
<dbReference type="InterPro" id="IPR013083">
    <property type="entry name" value="Znf_RING/FYVE/PHD"/>
</dbReference>
<dbReference type="InterPro" id="IPR019787">
    <property type="entry name" value="Znf_PHD-finger"/>
</dbReference>
<dbReference type="AlphaFoldDB" id="A0A319E9G1"/>
<organism evidence="11 12">
    <name type="scientific">Aspergillus sclerotiicarbonarius (strain CBS 121057 / IBT 28362)</name>
    <dbReference type="NCBI Taxonomy" id="1448318"/>
    <lineage>
        <taxon>Eukaryota</taxon>
        <taxon>Fungi</taxon>
        <taxon>Dikarya</taxon>
        <taxon>Ascomycota</taxon>
        <taxon>Pezizomycotina</taxon>
        <taxon>Eurotiomycetes</taxon>
        <taxon>Eurotiomycetidae</taxon>
        <taxon>Eurotiales</taxon>
        <taxon>Aspergillaceae</taxon>
        <taxon>Aspergillus</taxon>
        <taxon>Aspergillus subgen. Circumdati</taxon>
    </lineage>
</organism>
<dbReference type="EMBL" id="KZ826352">
    <property type="protein sequence ID" value="PYI06080.1"/>
    <property type="molecule type" value="Genomic_DNA"/>
</dbReference>
<dbReference type="InterPro" id="IPR019786">
    <property type="entry name" value="Zinc_finger_PHD-type_CS"/>
</dbReference>
<protein>
    <recommendedName>
        <fullName evidence="13">PHD finger domain protein</fullName>
    </recommendedName>
</protein>
<dbReference type="OrthoDB" id="20839at2759"/>
<evidence type="ECO:0000256" key="4">
    <source>
        <dbReference type="ARBA" id="ARBA00022771"/>
    </source>
</evidence>
<dbReference type="InterPro" id="IPR001965">
    <property type="entry name" value="Znf_PHD"/>
</dbReference>
<keyword evidence="12" id="KW-1185">Reference proteome</keyword>
<dbReference type="InterPro" id="IPR050701">
    <property type="entry name" value="Histone_Mod_Regulator"/>
</dbReference>
<evidence type="ECO:0008006" key="13">
    <source>
        <dbReference type="Google" id="ProtNLM"/>
    </source>
</evidence>
<dbReference type="SUPFAM" id="SSF57903">
    <property type="entry name" value="FYVE/PHD zinc finger"/>
    <property type="match status" value="1"/>
</dbReference>
<reference evidence="11 12" key="1">
    <citation type="submission" date="2018-02" db="EMBL/GenBank/DDBJ databases">
        <title>The genomes of Aspergillus section Nigri reveals drivers in fungal speciation.</title>
        <authorList>
            <consortium name="DOE Joint Genome Institute"/>
            <person name="Vesth T.C."/>
            <person name="Nybo J."/>
            <person name="Theobald S."/>
            <person name="Brandl J."/>
            <person name="Frisvad J.C."/>
            <person name="Nielsen K.F."/>
            <person name="Lyhne E.K."/>
            <person name="Kogle M.E."/>
            <person name="Kuo A."/>
            <person name="Riley R."/>
            <person name="Clum A."/>
            <person name="Nolan M."/>
            <person name="Lipzen A."/>
            <person name="Salamov A."/>
            <person name="Henrissat B."/>
            <person name="Wiebenga A."/>
            <person name="De vries R.P."/>
            <person name="Grigoriev I.V."/>
            <person name="Mortensen U.H."/>
            <person name="Andersen M.R."/>
            <person name="Baker S.E."/>
        </authorList>
    </citation>
    <scope>NUCLEOTIDE SEQUENCE [LARGE SCALE GENOMIC DNA]</scope>
    <source>
        <strain evidence="11 12">CBS 121057</strain>
    </source>
</reference>
<feature type="compositionally biased region" description="Basic and acidic residues" evidence="8">
    <location>
        <begin position="58"/>
        <end position="67"/>
    </location>
</feature>
<feature type="domain" description="PHD-type" evidence="10">
    <location>
        <begin position="471"/>
        <end position="589"/>
    </location>
</feature>
<keyword evidence="4 7" id="KW-0863">Zinc-finger</keyword>
<comment type="subcellular location">
    <subcellularLocation>
        <location evidence="1">Nucleus</location>
    </subcellularLocation>
</comment>
<proteinExistence type="predicted"/>
<dbReference type="Pfam" id="PF13832">
    <property type="entry name" value="zf-HC5HC2H_2"/>
    <property type="match status" value="1"/>
</dbReference>
<keyword evidence="2" id="KW-0479">Metal-binding</keyword>
<dbReference type="STRING" id="1448318.A0A319E9G1"/>
<dbReference type="PANTHER" id="PTHR13793">
    <property type="entry name" value="PHD FINGER PROTEINS"/>
    <property type="match status" value="1"/>
</dbReference>
<sequence length="1175" mass="131461">MAPVSSSKHRSSPNKPARAQPKVTLKPPRSSESTTNEGPPLKKRKYVPGGPGGGGRYIELDVKEPPKPKPSPAARRNSSSSSRNRNAPVPVPDSQPQPAQLPPPPPPPVPTTPPSARLRREKSQNRGRFGSSTAAALALQQGDGYKPREERGWEEFHPDLDIEAKFAVFGSEDVDRPPPSSSIAHILSPNGLDSTHEKDPIAELIRAHANGSSPSPIKRRPGRPPRRPEAILNALGITQQPKNIPPPGPNPRERLTLPKPSFRIRDPFTFYDQPGVGQQNYVDRTMASVGYQESDLFLRHDRRLIRMTEGAHEDDLDAANPVTSEGEVNAAVGRVEYDMDEQDEKWLEDYNAKRREDQLEPIKPAVFEITMTKIEKEWHVLEKRIPKPNPKPPQTQRPRSSSAAAVNGETGPGEEQDSKCAICDDGDCENSNAIVFCDGCDLAVHQECYGVPFIPEGQWLCRKCQLIGRGSVNCIFCPNTEGAFKQTTSSKWSHLLCAIWIPEVSIGNPSLMEPITDVEKVPRSRWKLHCYICRQRMGASIQCSNKNCFVAFHVTCARRAQLYLKMKSGHGTPAVMDSHLLKAFCDKHVPPEWRREHGTDVATAEAIEYYRNTMQGRRWGDSQAAALSLEPSHPLGCDHGDDDGQRTHTPRITLTVGGNKRKRPAVPKTIWKLPSGAPVIPQVVLNSVVASLQRFGVRQRKQYAEDACKYWTLKREARRGAALLKRLQLQLETFSSMEMTRRDYVAMGVTGHKRLQRRIEFGERLYHDLDRLRTLCDEVKKREREKLKDVETLRGIVDTVYFPIFPLLWPIFDKAQGLDGKAVFKQGLLSIRTKLQERFYPSVATFSADLAHVFTTEIGVQPAGDTAELQMQISGRAPELSLEQREKRKLAKRIIKAIQPALEDAIRKESELNRKPFEQELKELDLMLENSVMSRRGSEVALAEQAGDENVEMSEVPNGTEPKGEETDITAKSESEDSAGIADLPEKTEPTAEPDAVEPQPAETSTEPQVQEDLDMDDAPAVLEETEPQNADVAPMTLQPTIEEDQPAINGDDEKMEEDDMHSSKQPVETPKEPLTPPPSFKGDQQYPLAQGGIQWYMQPFDPIGTTIHEERWTGRDVMRGMSEELSELDEEELKDLVEDDELMDGSNEAANGGDAPTQQSVKIHRTRRRWRGFK</sequence>
<evidence type="ECO:0000313" key="12">
    <source>
        <dbReference type="Proteomes" id="UP000248423"/>
    </source>
</evidence>
<name>A0A319E9G1_ASPSB</name>
<dbReference type="Proteomes" id="UP000248423">
    <property type="component" value="Unassembled WGS sequence"/>
</dbReference>
<dbReference type="FunFam" id="3.30.40.10:FF:000007">
    <property type="entry name" value="Bromodomain containing 1, isoform CRA_b"/>
    <property type="match status" value="1"/>
</dbReference>
<accession>A0A319E9G1</accession>
<dbReference type="CDD" id="cd15670">
    <property type="entry name" value="ePHD_BRPF"/>
    <property type="match status" value="1"/>
</dbReference>
<feature type="region of interest" description="Disordered" evidence="8">
    <location>
        <begin position="1145"/>
        <end position="1175"/>
    </location>
</feature>
<evidence type="ECO:0000259" key="9">
    <source>
        <dbReference type="PROSITE" id="PS50016"/>
    </source>
</evidence>
<feature type="region of interest" description="Disordered" evidence="8">
    <location>
        <begin position="382"/>
        <end position="418"/>
    </location>
</feature>
<evidence type="ECO:0000256" key="8">
    <source>
        <dbReference type="SAM" id="MobiDB-lite"/>
    </source>
</evidence>
<feature type="compositionally biased region" description="Low complexity" evidence="8">
    <location>
        <begin position="72"/>
        <end position="88"/>
    </location>
</feature>
<evidence type="ECO:0000256" key="1">
    <source>
        <dbReference type="ARBA" id="ARBA00004123"/>
    </source>
</evidence>
<dbReference type="GO" id="GO:0005634">
    <property type="term" value="C:nucleus"/>
    <property type="evidence" value="ECO:0007669"/>
    <property type="project" value="UniProtKB-SubCell"/>
</dbReference>
<keyword evidence="6" id="KW-0539">Nucleus</keyword>
<dbReference type="PROSITE" id="PS50016">
    <property type="entry name" value="ZF_PHD_2"/>
    <property type="match status" value="1"/>
</dbReference>
<dbReference type="PROSITE" id="PS51805">
    <property type="entry name" value="EPHD"/>
    <property type="match status" value="1"/>
</dbReference>
<gene>
    <name evidence="11" type="ORF">BO78DRAFT_429992</name>
</gene>
<keyword evidence="3" id="KW-0677">Repeat</keyword>
<dbReference type="CDD" id="cd15492">
    <property type="entry name" value="PHD_BRPF_JADE_like"/>
    <property type="match status" value="1"/>
</dbReference>
<dbReference type="PROSITE" id="PS01359">
    <property type="entry name" value="ZF_PHD_1"/>
    <property type="match status" value="1"/>
</dbReference>
<dbReference type="FunFam" id="3.30.40.10:FF:000008">
    <property type="entry name" value="Bromodomain containing 1, isoform CRA_a"/>
    <property type="match status" value="1"/>
</dbReference>
<dbReference type="Gene3D" id="3.30.40.10">
    <property type="entry name" value="Zinc/RING finger domain, C3HC4 (zinc finger)"/>
    <property type="match status" value="2"/>
</dbReference>
<evidence type="ECO:0000256" key="7">
    <source>
        <dbReference type="PROSITE-ProRule" id="PRU00146"/>
    </source>
</evidence>
<feature type="region of interest" description="Disordered" evidence="8">
    <location>
        <begin position="1"/>
        <end position="149"/>
    </location>
</feature>
<keyword evidence="5" id="KW-0862">Zinc</keyword>
<evidence type="ECO:0000256" key="5">
    <source>
        <dbReference type="ARBA" id="ARBA00022833"/>
    </source>
</evidence>
<feature type="region of interest" description="Disordered" evidence="8">
    <location>
        <begin position="938"/>
        <end position="1087"/>
    </location>
</feature>
<dbReference type="VEuPathDB" id="FungiDB:BO78DRAFT_429992"/>
<dbReference type="InterPro" id="IPR011011">
    <property type="entry name" value="Znf_FYVE_PHD"/>
</dbReference>
<dbReference type="PANTHER" id="PTHR13793:SF107">
    <property type="entry name" value="BROMODOMAIN-CONTAINING PROTEIN HOMOLOG"/>
    <property type="match status" value="1"/>
</dbReference>
<dbReference type="Pfam" id="PF13831">
    <property type="entry name" value="PHD_2"/>
    <property type="match status" value="1"/>
</dbReference>
<evidence type="ECO:0000256" key="2">
    <source>
        <dbReference type="ARBA" id="ARBA00022723"/>
    </source>
</evidence>
<dbReference type="SMART" id="SM00249">
    <property type="entry name" value="PHD"/>
    <property type="match status" value="2"/>
</dbReference>
<feature type="compositionally biased region" description="Basic and acidic residues" evidence="8">
    <location>
        <begin position="962"/>
        <end position="975"/>
    </location>
</feature>